<dbReference type="InterPro" id="IPR000297">
    <property type="entry name" value="PPIase_PpiC"/>
</dbReference>
<dbReference type="Pfam" id="PF13624">
    <property type="entry name" value="SurA_N_3"/>
    <property type="match status" value="1"/>
</dbReference>
<evidence type="ECO:0000256" key="2">
    <source>
        <dbReference type="SAM" id="MobiDB-lite"/>
    </source>
</evidence>
<dbReference type="RefSeq" id="WP_340287472.1">
    <property type="nucleotide sequence ID" value="NZ_JBBJUP010000005.1"/>
</dbReference>
<evidence type="ECO:0000259" key="4">
    <source>
        <dbReference type="PROSITE" id="PS50198"/>
    </source>
</evidence>
<dbReference type="Proteomes" id="UP001364211">
    <property type="component" value="Unassembled WGS sequence"/>
</dbReference>
<keyword evidence="3" id="KW-1133">Transmembrane helix</keyword>
<feature type="compositionally biased region" description="Basic and acidic residues" evidence="2">
    <location>
        <begin position="335"/>
        <end position="344"/>
    </location>
</feature>
<keyword evidence="6" id="KW-1185">Reference proteome</keyword>
<keyword evidence="1 5" id="KW-0413">Isomerase</keyword>
<evidence type="ECO:0000256" key="1">
    <source>
        <dbReference type="PROSITE-ProRule" id="PRU00278"/>
    </source>
</evidence>
<dbReference type="InterPro" id="IPR050245">
    <property type="entry name" value="PrsA_foldase"/>
</dbReference>
<feature type="region of interest" description="Disordered" evidence="2">
    <location>
        <begin position="335"/>
        <end position="372"/>
    </location>
</feature>
<dbReference type="GO" id="GO:0016853">
    <property type="term" value="F:isomerase activity"/>
    <property type="evidence" value="ECO:0007669"/>
    <property type="project" value="UniProtKB-KW"/>
</dbReference>
<dbReference type="PANTHER" id="PTHR47245:SF2">
    <property type="entry name" value="PEPTIDYL-PROLYL CIS-TRANS ISOMERASE HP_0175-RELATED"/>
    <property type="match status" value="1"/>
</dbReference>
<evidence type="ECO:0000256" key="3">
    <source>
        <dbReference type="SAM" id="Phobius"/>
    </source>
</evidence>
<dbReference type="Pfam" id="PF13145">
    <property type="entry name" value="Rotamase_2"/>
    <property type="match status" value="1"/>
</dbReference>
<dbReference type="PANTHER" id="PTHR47245">
    <property type="entry name" value="PEPTIDYLPROLYL ISOMERASE"/>
    <property type="match status" value="1"/>
</dbReference>
<dbReference type="Gene3D" id="3.10.50.40">
    <property type="match status" value="1"/>
</dbReference>
<name>A0ABU8T4G5_9PSEU</name>
<keyword evidence="1" id="KW-0697">Rotamase</keyword>
<evidence type="ECO:0000313" key="6">
    <source>
        <dbReference type="Proteomes" id="UP001364211"/>
    </source>
</evidence>
<dbReference type="PROSITE" id="PS01096">
    <property type="entry name" value="PPIC_PPIASE_1"/>
    <property type="match status" value="1"/>
</dbReference>
<keyword evidence="3" id="KW-0812">Transmembrane</keyword>
<gene>
    <name evidence="5" type="ORF">WJX68_07740</name>
</gene>
<dbReference type="InterPro" id="IPR023058">
    <property type="entry name" value="PPIase_PpiC_CS"/>
</dbReference>
<feature type="domain" description="PpiC" evidence="4">
    <location>
        <begin position="202"/>
        <end position="287"/>
    </location>
</feature>
<organism evidence="5 6">
    <name type="scientific">Pseudonocardia spirodelae</name>
    <dbReference type="NCBI Taxonomy" id="3133431"/>
    <lineage>
        <taxon>Bacteria</taxon>
        <taxon>Bacillati</taxon>
        <taxon>Actinomycetota</taxon>
        <taxon>Actinomycetes</taxon>
        <taxon>Pseudonocardiales</taxon>
        <taxon>Pseudonocardiaceae</taxon>
        <taxon>Pseudonocardia</taxon>
    </lineage>
</organism>
<dbReference type="InterPro" id="IPR046357">
    <property type="entry name" value="PPIase_dom_sf"/>
</dbReference>
<dbReference type="EMBL" id="JBBJUP010000005">
    <property type="protein sequence ID" value="MEJ8278818.1"/>
    <property type="molecule type" value="Genomic_DNA"/>
</dbReference>
<feature type="transmembrane region" description="Helical" evidence="3">
    <location>
        <begin position="26"/>
        <end position="45"/>
    </location>
</feature>
<dbReference type="PROSITE" id="PS50198">
    <property type="entry name" value="PPIC_PPIASE_2"/>
    <property type="match status" value="1"/>
</dbReference>
<dbReference type="InterPro" id="IPR027304">
    <property type="entry name" value="Trigger_fact/SurA_dom_sf"/>
</dbReference>
<feature type="compositionally biased region" description="Pro residues" evidence="2">
    <location>
        <begin position="363"/>
        <end position="372"/>
    </location>
</feature>
<dbReference type="SUPFAM" id="SSF109998">
    <property type="entry name" value="Triger factor/SurA peptide-binding domain-like"/>
    <property type="match status" value="1"/>
</dbReference>
<reference evidence="5 6" key="1">
    <citation type="submission" date="2024-03" db="EMBL/GenBank/DDBJ databases">
        <title>Draft genome sequence of Pseudonocardia sp. DW16-2.</title>
        <authorList>
            <person name="Duangmal K."/>
        </authorList>
    </citation>
    <scope>NUCLEOTIDE SEQUENCE [LARGE SCALE GENOMIC DNA]</scope>
    <source>
        <strain evidence="5 6">DW16-2</strain>
    </source>
</reference>
<dbReference type="Gene3D" id="1.10.4030.10">
    <property type="entry name" value="Porin chaperone SurA, peptide-binding domain"/>
    <property type="match status" value="1"/>
</dbReference>
<dbReference type="SUPFAM" id="SSF54534">
    <property type="entry name" value="FKBP-like"/>
    <property type="match status" value="1"/>
</dbReference>
<protein>
    <submittedName>
        <fullName evidence="5">Peptidyl-prolyl cis-trans isomerase</fullName>
    </submittedName>
</protein>
<comment type="caution">
    <text evidence="5">The sequence shown here is derived from an EMBL/GenBank/DDBJ whole genome shotgun (WGS) entry which is preliminary data.</text>
</comment>
<keyword evidence="3" id="KW-0472">Membrane</keyword>
<accession>A0ABU8T4G5</accession>
<proteinExistence type="predicted"/>
<sequence length="372" mass="39181">MRVKATLAWIAGAALHRVRTTWSGRIVAGVLVLALVAGIGGGVWWKMQQVPDGAALAVGDRVVSVTDLDDRVQTLRALYGVQPPVEDPAKMDGFRRDAAKAVALSMVLEDRATGMGVGVADAKVRQTLDQYITSQLGNGPGARDDFVTVLGNVGTTEAKVLDEVRQQMLVGELFDRVTKDVTVTDDDLRAEFPRYAERLGTPEKRELSNIVVTSKEAADKVAAELRGGADFATVARASSIDTATRAAGGALGQVSAAQLQPDYARAAFGAPAGQVFGPVQNQFGWNVGRSGAVTPGVPAIFDQVEDRLREMVLFDRRIAVWGQWMTDSLSGGDVRYADDYRPADPDTAPTGASPGLPSGTPNTVPPAPGGGG</sequence>
<evidence type="ECO:0000313" key="5">
    <source>
        <dbReference type="EMBL" id="MEJ8278818.1"/>
    </source>
</evidence>